<dbReference type="Proteomes" id="UP000034176">
    <property type="component" value="Unassembled WGS sequence"/>
</dbReference>
<sequence>MVATEKKPNLFISGMKFQPHGQSPLPKFNEIDINTIPVLSTSR</sequence>
<accession>A0A0G0B3S2</accession>
<comment type="caution">
    <text evidence="1">The sequence shown here is derived from an EMBL/GenBank/DDBJ whole genome shotgun (WGS) entry which is preliminary data.</text>
</comment>
<dbReference type="EMBL" id="LBPN01000020">
    <property type="protein sequence ID" value="KKP58321.1"/>
    <property type="molecule type" value="Genomic_DNA"/>
</dbReference>
<evidence type="ECO:0000313" key="2">
    <source>
        <dbReference type="Proteomes" id="UP000034176"/>
    </source>
</evidence>
<proteinExistence type="predicted"/>
<reference evidence="1 2" key="1">
    <citation type="journal article" date="2015" name="Nature">
        <title>rRNA introns, odd ribosomes, and small enigmatic genomes across a large radiation of phyla.</title>
        <authorList>
            <person name="Brown C.T."/>
            <person name="Hug L.A."/>
            <person name="Thomas B.C."/>
            <person name="Sharon I."/>
            <person name="Castelle C.J."/>
            <person name="Singh A."/>
            <person name="Wilkins M.J."/>
            <person name="Williams K.H."/>
            <person name="Banfield J.F."/>
        </authorList>
    </citation>
    <scope>NUCLEOTIDE SEQUENCE [LARGE SCALE GENOMIC DNA]</scope>
</reference>
<gene>
    <name evidence="1" type="ORF">UR52_C0020G0008</name>
</gene>
<name>A0A0G0B3S2_9BACT</name>
<protein>
    <submittedName>
        <fullName evidence="1">Uncharacterized protein</fullName>
    </submittedName>
</protein>
<dbReference type="STRING" id="1618434.UR52_C0020G0008"/>
<organism evidence="1 2">
    <name type="scientific">Candidatus Gottesmanbacteria bacterium GW2011_GWA1_34_13</name>
    <dbReference type="NCBI Taxonomy" id="1618434"/>
    <lineage>
        <taxon>Bacteria</taxon>
        <taxon>Candidatus Gottesmaniibacteriota</taxon>
    </lineage>
</organism>
<evidence type="ECO:0000313" key="1">
    <source>
        <dbReference type="EMBL" id="KKP58321.1"/>
    </source>
</evidence>
<dbReference type="AlphaFoldDB" id="A0A0G0B3S2"/>